<accession>A0A0A8ZXQ1</accession>
<reference evidence="1" key="1">
    <citation type="submission" date="2014-09" db="EMBL/GenBank/DDBJ databases">
        <authorList>
            <person name="Magalhaes I.L.F."/>
            <person name="Oliveira U."/>
            <person name="Santos F.R."/>
            <person name="Vidigal T.H.D.A."/>
            <person name="Brescovit A.D."/>
            <person name="Santos A.J."/>
        </authorList>
    </citation>
    <scope>NUCLEOTIDE SEQUENCE</scope>
    <source>
        <tissue evidence="1">Shoot tissue taken approximately 20 cm above the soil surface</tissue>
    </source>
</reference>
<dbReference type="AlphaFoldDB" id="A0A0A8ZXQ1"/>
<name>A0A0A8ZXQ1_ARUDO</name>
<organism evidence="1">
    <name type="scientific">Arundo donax</name>
    <name type="common">Giant reed</name>
    <name type="synonym">Donax arundinaceus</name>
    <dbReference type="NCBI Taxonomy" id="35708"/>
    <lineage>
        <taxon>Eukaryota</taxon>
        <taxon>Viridiplantae</taxon>
        <taxon>Streptophyta</taxon>
        <taxon>Embryophyta</taxon>
        <taxon>Tracheophyta</taxon>
        <taxon>Spermatophyta</taxon>
        <taxon>Magnoliopsida</taxon>
        <taxon>Liliopsida</taxon>
        <taxon>Poales</taxon>
        <taxon>Poaceae</taxon>
        <taxon>PACMAD clade</taxon>
        <taxon>Arundinoideae</taxon>
        <taxon>Arundineae</taxon>
        <taxon>Arundo</taxon>
    </lineage>
</organism>
<protein>
    <submittedName>
        <fullName evidence="1">Uncharacterized protein</fullName>
    </submittedName>
</protein>
<sequence>MNEIEQLFQSLKDENITAKKILKS</sequence>
<dbReference type="EMBL" id="GBRH01256350">
    <property type="protein sequence ID" value="JAD41545.1"/>
    <property type="molecule type" value="Transcribed_RNA"/>
</dbReference>
<reference evidence="1" key="2">
    <citation type="journal article" date="2015" name="Data Brief">
        <title>Shoot transcriptome of the giant reed, Arundo donax.</title>
        <authorList>
            <person name="Barrero R.A."/>
            <person name="Guerrero F.D."/>
            <person name="Moolhuijzen P."/>
            <person name="Goolsby J.A."/>
            <person name="Tidwell J."/>
            <person name="Bellgard S.E."/>
            <person name="Bellgard M.I."/>
        </authorList>
    </citation>
    <scope>NUCLEOTIDE SEQUENCE</scope>
    <source>
        <tissue evidence="1">Shoot tissue taken approximately 20 cm above the soil surface</tissue>
    </source>
</reference>
<evidence type="ECO:0000313" key="1">
    <source>
        <dbReference type="EMBL" id="JAD41545.1"/>
    </source>
</evidence>
<proteinExistence type="predicted"/>